<gene>
    <name evidence="3" type="ORF">ACHAW5_001430</name>
</gene>
<feature type="compositionally biased region" description="Polar residues" evidence="1">
    <location>
        <begin position="449"/>
        <end position="463"/>
    </location>
</feature>
<feature type="compositionally biased region" description="Low complexity" evidence="1">
    <location>
        <begin position="467"/>
        <end position="478"/>
    </location>
</feature>
<feature type="compositionally biased region" description="Polar residues" evidence="1">
    <location>
        <begin position="164"/>
        <end position="193"/>
    </location>
</feature>
<dbReference type="InterPro" id="IPR001849">
    <property type="entry name" value="PH_domain"/>
</dbReference>
<dbReference type="AlphaFoldDB" id="A0ABD3RDC6"/>
<feature type="region of interest" description="Disordered" evidence="1">
    <location>
        <begin position="130"/>
        <end position="197"/>
    </location>
</feature>
<evidence type="ECO:0000313" key="4">
    <source>
        <dbReference type="Proteomes" id="UP001530315"/>
    </source>
</evidence>
<dbReference type="Proteomes" id="UP001530315">
    <property type="component" value="Unassembled WGS sequence"/>
</dbReference>
<feature type="domain" description="PH" evidence="2">
    <location>
        <begin position="204"/>
        <end position="298"/>
    </location>
</feature>
<proteinExistence type="predicted"/>
<dbReference type="CDD" id="cd00821">
    <property type="entry name" value="PH"/>
    <property type="match status" value="1"/>
</dbReference>
<dbReference type="InterPro" id="IPR051707">
    <property type="entry name" value="PI-Interact_SigTrans_Reg"/>
</dbReference>
<dbReference type="EMBL" id="JALLAZ020000016">
    <property type="protein sequence ID" value="KAL3805755.1"/>
    <property type="molecule type" value="Genomic_DNA"/>
</dbReference>
<dbReference type="PROSITE" id="PS50003">
    <property type="entry name" value="PH_DOMAIN"/>
    <property type="match status" value="1"/>
</dbReference>
<feature type="region of interest" description="Disordered" evidence="1">
    <location>
        <begin position="1"/>
        <end position="65"/>
    </location>
</feature>
<dbReference type="PANTHER" id="PTHR14336">
    <property type="entry name" value="TANDEM PH DOMAIN CONTAINING PROTEIN"/>
    <property type="match status" value="1"/>
</dbReference>
<reference evidence="3 4" key="1">
    <citation type="submission" date="2024-10" db="EMBL/GenBank/DDBJ databases">
        <title>Updated reference genomes for cyclostephanoid diatoms.</title>
        <authorList>
            <person name="Roberts W.R."/>
            <person name="Alverson A.J."/>
        </authorList>
    </citation>
    <scope>NUCLEOTIDE SEQUENCE [LARGE SCALE GENOMIC DNA]</scope>
    <source>
        <strain evidence="3 4">AJA276-08</strain>
    </source>
</reference>
<dbReference type="Pfam" id="PF00169">
    <property type="entry name" value="PH"/>
    <property type="match status" value="1"/>
</dbReference>
<evidence type="ECO:0000313" key="3">
    <source>
        <dbReference type="EMBL" id="KAL3805755.1"/>
    </source>
</evidence>
<feature type="compositionally biased region" description="Low complexity" evidence="1">
    <location>
        <begin position="52"/>
        <end position="65"/>
    </location>
</feature>
<evidence type="ECO:0000259" key="2">
    <source>
        <dbReference type="PROSITE" id="PS50003"/>
    </source>
</evidence>
<dbReference type="SUPFAM" id="SSF50729">
    <property type="entry name" value="PH domain-like"/>
    <property type="match status" value="1"/>
</dbReference>
<sequence length="532" mass="58514">MRRERERLQLAMTAAAAAQQQQQQQRGGGGGLPPLSPTTTTACLQQPPPRGSPTQQQQPASTAAVPSQIHLFEDDGDTTLSAWESGDNRINDNKPDLKRAVSIEKLRGSVQVGLRRLRSWSQDALNRASIDNPAMGSSVDSTQQATLNDSEQGGGAGGGAADCSQPQQRQYAKSSKKLTTSIESTARQRQSIVSEPELDDDEMRPLVYGYLHKLGRNGHWQHRFFETDGERLTYYKNVKRTNVLATLDLCKVGEITIDKTDPDECTFTIQVKNRPYYLRAESKARCNDWVIVLNRAREARMNVGNIQLVKTKSGDGVDGPHVAAGSTNRDQSDSDESAHPCIVISALRPRTRAIRNFDGELDVHNHPPDLLTSTTAEEEEQIEVLNWNHQPSSTGVGDSESMAKWQKRHSVMHTLSLRFLRWARSITQHAELCRRESDVVVVPTHVVRSMQQQHQPSHSTQEAATLAGRAESGASAAIAGGGGRRQQPASGLPVLIEMTTEAEGSPDNQVSRSRASTESRNSTDSPAYYQML</sequence>
<feature type="region of interest" description="Disordered" evidence="1">
    <location>
        <begin position="449"/>
        <end position="532"/>
    </location>
</feature>
<feature type="compositionally biased region" description="Polar residues" evidence="1">
    <location>
        <begin position="138"/>
        <end position="151"/>
    </location>
</feature>
<protein>
    <recommendedName>
        <fullName evidence="2">PH domain-containing protein</fullName>
    </recommendedName>
</protein>
<feature type="compositionally biased region" description="Polar residues" evidence="1">
    <location>
        <begin position="506"/>
        <end position="525"/>
    </location>
</feature>
<keyword evidence="4" id="KW-1185">Reference proteome</keyword>
<dbReference type="Gene3D" id="2.30.29.30">
    <property type="entry name" value="Pleckstrin-homology domain (PH domain)/Phosphotyrosine-binding domain (PTB)"/>
    <property type="match status" value="1"/>
</dbReference>
<evidence type="ECO:0000256" key="1">
    <source>
        <dbReference type="SAM" id="MobiDB-lite"/>
    </source>
</evidence>
<dbReference type="InterPro" id="IPR011993">
    <property type="entry name" value="PH-like_dom_sf"/>
</dbReference>
<dbReference type="SMART" id="SM00233">
    <property type="entry name" value="PH"/>
    <property type="match status" value="1"/>
</dbReference>
<comment type="caution">
    <text evidence="3">The sequence shown here is derived from an EMBL/GenBank/DDBJ whole genome shotgun (WGS) entry which is preliminary data.</text>
</comment>
<name>A0ABD3RDC6_9STRA</name>
<feature type="compositionally biased region" description="Low complexity" evidence="1">
    <location>
        <begin position="14"/>
        <end position="25"/>
    </location>
</feature>
<organism evidence="3 4">
    <name type="scientific">Stephanodiscus triporus</name>
    <dbReference type="NCBI Taxonomy" id="2934178"/>
    <lineage>
        <taxon>Eukaryota</taxon>
        <taxon>Sar</taxon>
        <taxon>Stramenopiles</taxon>
        <taxon>Ochrophyta</taxon>
        <taxon>Bacillariophyta</taxon>
        <taxon>Coscinodiscophyceae</taxon>
        <taxon>Thalassiosirophycidae</taxon>
        <taxon>Stephanodiscales</taxon>
        <taxon>Stephanodiscaceae</taxon>
        <taxon>Stephanodiscus</taxon>
    </lineage>
</organism>
<accession>A0ABD3RDC6</accession>
<feature type="region of interest" description="Disordered" evidence="1">
    <location>
        <begin position="312"/>
        <end position="338"/>
    </location>
</feature>